<dbReference type="InterPro" id="IPR011712">
    <property type="entry name" value="Sig_transdc_His_kin_sub3_dim/P"/>
</dbReference>
<keyword evidence="8" id="KW-1185">Reference proteome</keyword>
<dbReference type="Proteomes" id="UP001296706">
    <property type="component" value="Unassembled WGS sequence"/>
</dbReference>
<proteinExistence type="predicted"/>
<keyword evidence="1" id="KW-0808">Transferase</keyword>
<keyword evidence="4" id="KW-1133">Transmembrane helix</keyword>
<dbReference type="PANTHER" id="PTHR24421:SF63">
    <property type="entry name" value="SENSOR HISTIDINE KINASE DESK"/>
    <property type="match status" value="1"/>
</dbReference>
<feature type="transmembrane region" description="Helical" evidence="4">
    <location>
        <begin position="45"/>
        <end position="64"/>
    </location>
</feature>
<protein>
    <submittedName>
        <fullName evidence="7">Sensor histidine kinase</fullName>
    </submittedName>
</protein>
<evidence type="ECO:0000256" key="3">
    <source>
        <dbReference type="ARBA" id="ARBA00023012"/>
    </source>
</evidence>
<dbReference type="Pfam" id="PF02518">
    <property type="entry name" value="HATPase_c"/>
    <property type="match status" value="1"/>
</dbReference>
<feature type="domain" description="Signal transduction histidine kinase subgroup 3 dimerisation and phosphoacceptor" evidence="6">
    <location>
        <begin position="181"/>
        <end position="247"/>
    </location>
</feature>
<feature type="transmembrane region" description="Helical" evidence="4">
    <location>
        <begin position="22"/>
        <end position="38"/>
    </location>
</feature>
<comment type="caution">
    <text evidence="7">The sequence shown here is derived from an EMBL/GenBank/DDBJ whole genome shotgun (WGS) entry which is preliminary data.</text>
</comment>
<dbReference type="SUPFAM" id="SSF55874">
    <property type="entry name" value="ATPase domain of HSP90 chaperone/DNA topoisomerase II/histidine kinase"/>
    <property type="match status" value="1"/>
</dbReference>
<organism evidence="7 8">
    <name type="scientific">Pseudonocardia xinjiangensis</name>
    <dbReference type="NCBI Taxonomy" id="75289"/>
    <lineage>
        <taxon>Bacteria</taxon>
        <taxon>Bacillati</taxon>
        <taxon>Actinomycetota</taxon>
        <taxon>Actinomycetes</taxon>
        <taxon>Pseudonocardiales</taxon>
        <taxon>Pseudonocardiaceae</taxon>
        <taxon>Pseudonocardia</taxon>
    </lineage>
</organism>
<dbReference type="InterPro" id="IPR036890">
    <property type="entry name" value="HATPase_C_sf"/>
</dbReference>
<dbReference type="Pfam" id="PF07730">
    <property type="entry name" value="HisKA_3"/>
    <property type="match status" value="1"/>
</dbReference>
<name>A0ABX1RHN9_9PSEU</name>
<keyword evidence="4" id="KW-0472">Membrane</keyword>
<gene>
    <name evidence="7" type="ORF">HF577_22785</name>
</gene>
<evidence type="ECO:0000256" key="4">
    <source>
        <dbReference type="SAM" id="Phobius"/>
    </source>
</evidence>
<dbReference type="CDD" id="cd16917">
    <property type="entry name" value="HATPase_UhpB-NarQ-NarX-like"/>
    <property type="match status" value="1"/>
</dbReference>
<keyword evidence="4" id="KW-0812">Transmembrane</keyword>
<dbReference type="Gene3D" id="1.20.5.1930">
    <property type="match status" value="1"/>
</dbReference>
<evidence type="ECO:0000256" key="2">
    <source>
        <dbReference type="ARBA" id="ARBA00022777"/>
    </source>
</evidence>
<dbReference type="RefSeq" id="WP_169397966.1">
    <property type="nucleotide sequence ID" value="NZ_BAAAJH010000002.1"/>
</dbReference>
<accession>A0ABX1RHN9</accession>
<keyword evidence="3" id="KW-0902">Two-component regulatory system</keyword>
<feature type="transmembrane region" description="Helical" evidence="4">
    <location>
        <begin position="115"/>
        <end position="133"/>
    </location>
</feature>
<dbReference type="InterPro" id="IPR003594">
    <property type="entry name" value="HATPase_dom"/>
</dbReference>
<evidence type="ECO:0000256" key="1">
    <source>
        <dbReference type="ARBA" id="ARBA00022679"/>
    </source>
</evidence>
<dbReference type="PANTHER" id="PTHR24421">
    <property type="entry name" value="NITRATE/NITRITE SENSOR PROTEIN NARX-RELATED"/>
    <property type="match status" value="1"/>
</dbReference>
<evidence type="ECO:0000259" key="5">
    <source>
        <dbReference type="Pfam" id="PF02518"/>
    </source>
</evidence>
<feature type="domain" description="Histidine kinase/HSP90-like ATPase" evidence="5">
    <location>
        <begin position="281"/>
        <end position="364"/>
    </location>
</feature>
<dbReference type="Gene3D" id="3.30.565.10">
    <property type="entry name" value="Histidine kinase-like ATPase, C-terminal domain"/>
    <property type="match status" value="1"/>
</dbReference>
<evidence type="ECO:0000313" key="7">
    <source>
        <dbReference type="EMBL" id="NMH79905.1"/>
    </source>
</evidence>
<evidence type="ECO:0000313" key="8">
    <source>
        <dbReference type="Proteomes" id="UP001296706"/>
    </source>
</evidence>
<feature type="transmembrane region" description="Helical" evidence="4">
    <location>
        <begin position="76"/>
        <end position="103"/>
    </location>
</feature>
<reference evidence="7 8" key="1">
    <citation type="submission" date="2020-04" db="EMBL/GenBank/DDBJ databases">
        <authorList>
            <person name="Klaysubun C."/>
            <person name="Duangmal K."/>
            <person name="Lipun K."/>
        </authorList>
    </citation>
    <scope>NUCLEOTIDE SEQUENCE [LARGE SCALE GENOMIC DNA]</scope>
    <source>
        <strain evidence="7 8">JCM 11839</strain>
    </source>
</reference>
<sequence length="368" mass="39324">MTAEPGSAGVAVRGQAPLRTSTLWHLVWLGMLLFQPLYDDRNRPLQWAVALAVVVVFLPIYVLAHRGPGPVRRWALVTTTVLGVLAAPVNSGASVLFVYAAAFAGSGRTRRVARWWLAGLTALVVVLVLLSSIPMPWRLWAFAPSLVLVWVVGLVTIEEIEEGRANRIHNARVEHLATLSERERISRDLHDLLGQTLTGIVVRSQLAQRLARTDAEAGIAEMAEVEQAARAALTEVRATVSGWRQVDLDDELAVSRSALTAAGVTLEVTREPGLVLTPSAETALGLALREGVTNVVRHADARHCTVTLHRVGGRVVLEVADDGVGGETPDGNGLTGMRERIAALGGEVQRRARGGTALTVTVPAAVAT</sequence>
<dbReference type="GO" id="GO:0016301">
    <property type="term" value="F:kinase activity"/>
    <property type="evidence" value="ECO:0007669"/>
    <property type="project" value="UniProtKB-KW"/>
</dbReference>
<evidence type="ECO:0000259" key="6">
    <source>
        <dbReference type="Pfam" id="PF07730"/>
    </source>
</evidence>
<dbReference type="InterPro" id="IPR050482">
    <property type="entry name" value="Sensor_HK_TwoCompSys"/>
</dbReference>
<keyword evidence="2 7" id="KW-0418">Kinase</keyword>
<dbReference type="EMBL" id="JAAXKY010000082">
    <property type="protein sequence ID" value="NMH79905.1"/>
    <property type="molecule type" value="Genomic_DNA"/>
</dbReference>